<organism evidence="7 8">
    <name type="scientific">Peptoclostridium litorale DSM 5388</name>
    <dbReference type="NCBI Taxonomy" id="1121324"/>
    <lineage>
        <taxon>Bacteria</taxon>
        <taxon>Bacillati</taxon>
        <taxon>Bacillota</taxon>
        <taxon>Clostridia</taxon>
        <taxon>Peptostreptococcales</taxon>
        <taxon>Peptoclostridiaceae</taxon>
        <taxon>Peptoclostridium</taxon>
    </lineage>
</organism>
<evidence type="ECO:0000256" key="3">
    <source>
        <dbReference type="ARBA" id="ARBA00022989"/>
    </source>
</evidence>
<keyword evidence="5" id="KW-1003">Cell membrane</keyword>
<comment type="caution">
    <text evidence="7">The sequence shown here is derived from an EMBL/GenBank/DDBJ whole genome shotgun (WGS) entry which is preliminary data.</text>
</comment>
<dbReference type="PANTHER" id="PTHR43332">
    <property type="entry name" value="INNER MEMBRANE TRANSPORT PERMEASE YADH-RELATED"/>
    <property type="match status" value="1"/>
</dbReference>
<feature type="transmembrane region" description="Helical" evidence="5">
    <location>
        <begin position="169"/>
        <end position="191"/>
    </location>
</feature>
<dbReference type="EMBL" id="JJMM01000002">
    <property type="protein sequence ID" value="KDR96497.1"/>
    <property type="molecule type" value="Genomic_DNA"/>
</dbReference>
<dbReference type="AlphaFoldDB" id="A0A069RQP3"/>
<feature type="transmembrane region" description="Helical" evidence="5">
    <location>
        <begin position="21"/>
        <end position="40"/>
    </location>
</feature>
<dbReference type="Pfam" id="PF01061">
    <property type="entry name" value="ABC2_membrane"/>
    <property type="match status" value="1"/>
</dbReference>
<dbReference type="Proteomes" id="UP000027946">
    <property type="component" value="Unassembled WGS sequence"/>
</dbReference>
<dbReference type="InterPro" id="IPR013525">
    <property type="entry name" value="ABC2_TM"/>
</dbReference>
<dbReference type="OrthoDB" id="111284at2"/>
<keyword evidence="2 5" id="KW-0812">Transmembrane</keyword>
<name>A0A069RQP3_PEPLI</name>
<comment type="similarity">
    <text evidence="5">Belongs to the ABC-2 integral membrane protein family.</text>
</comment>
<keyword evidence="3 5" id="KW-1133">Transmembrane helix</keyword>
<keyword evidence="5" id="KW-0813">Transport</keyword>
<dbReference type="PROSITE" id="PS51012">
    <property type="entry name" value="ABC_TM2"/>
    <property type="match status" value="1"/>
</dbReference>
<sequence length="245" mass="28260">MEIKTILWREWTFFKHRFWKITRAQLITPLLYLITFGFGLGGRLSVEGQPYMFYLIPGLLAMTTMRNSYSAISMRVSVTRLHEKSFETFIYSPTRISRLAIGHILAGALRGVYSGIFVIIMGMISGVDFPISGWLILVIFLNSIIFAELGFFAAMVIDTHYDMNNFTNIVITPMSFLCGTFFSLSEMPWFFRWIIELLPLTHTTRLLRRIILGYGIDTFSLIATLFFAAALMVLSIRICYEEIKY</sequence>
<dbReference type="PRINTS" id="PR00164">
    <property type="entry name" value="ABC2TRNSPORT"/>
</dbReference>
<comment type="subcellular location">
    <subcellularLocation>
        <location evidence="5">Cell membrane</location>
        <topology evidence="5">Multi-pass membrane protein</topology>
    </subcellularLocation>
    <subcellularLocation>
        <location evidence="1">Membrane</location>
        <topology evidence="1">Multi-pass membrane protein</topology>
    </subcellularLocation>
</comment>
<dbReference type="GO" id="GO:0140359">
    <property type="term" value="F:ABC-type transporter activity"/>
    <property type="evidence" value="ECO:0007669"/>
    <property type="project" value="InterPro"/>
</dbReference>
<feature type="transmembrane region" description="Helical" evidence="5">
    <location>
        <begin position="211"/>
        <end position="234"/>
    </location>
</feature>
<dbReference type="GO" id="GO:0043190">
    <property type="term" value="C:ATP-binding cassette (ABC) transporter complex"/>
    <property type="evidence" value="ECO:0007669"/>
    <property type="project" value="InterPro"/>
</dbReference>
<protein>
    <recommendedName>
        <fullName evidence="5">Transport permease protein</fullName>
    </recommendedName>
</protein>
<feature type="transmembrane region" description="Helical" evidence="5">
    <location>
        <begin position="52"/>
        <end position="78"/>
    </location>
</feature>
<evidence type="ECO:0000313" key="7">
    <source>
        <dbReference type="EMBL" id="KDR96497.1"/>
    </source>
</evidence>
<dbReference type="eggNOG" id="COG0842">
    <property type="taxonomic scope" value="Bacteria"/>
</dbReference>
<proteinExistence type="inferred from homology"/>
<gene>
    <name evidence="7" type="ORF">CLIT_2c01030</name>
</gene>
<dbReference type="InterPro" id="IPR052522">
    <property type="entry name" value="ABC-2_transport_permease"/>
</dbReference>
<evidence type="ECO:0000256" key="4">
    <source>
        <dbReference type="ARBA" id="ARBA00023136"/>
    </source>
</evidence>
<evidence type="ECO:0000259" key="6">
    <source>
        <dbReference type="PROSITE" id="PS51012"/>
    </source>
</evidence>
<keyword evidence="8" id="KW-1185">Reference proteome</keyword>
<feature type="transmembrane region" description="Helical" evidence="5">
    <location>
        <begin position="131"/>
        <end position="157"/>
    </location>
</feature>
<evidence type="ECO:0000256" key="5">
    <source>
        <dbReference type="RuleBase" id="RU361157"/>
    </source>
</evidence>
<feature type="transmembrane region" description="Helical" evidence="5">
    <location>
        <begin position="99"/>
        <end position="125"/>
    </location>
</feature>
<dbReference type="STRING" id="1121324.CLIT_2c01030"/>
<evidence type="ECO:0000256" key="1">
    <source>
        <dbReference type="ARBA" id="ARBA00004141"/>
    </source>
</evidence>
<feature type="domain" description="ABC transmembrane type-2" evidence="6">
    <location>
        <begin position="20"/>
        <end position="242"/>
    </location>
</feature>
<dbReference type="InterPro" id="IPR047817">
    <property type="entry name" value="ABC2_TM_bact-type"/>
</dbReference>
<keyword evidence="4 5" id="KW-0472">Membrane</keyword>
<dbReference type="PANTHER" id="PTHR43332:SF2">
    <property type="entry name" value="INNER MEMBRANE TRANSPORT PERMEASE YADH"/>
    <property type="match status" value="1"/>
</dbReference>
<dbReference type="RefSeq" id="WP_038260944.1">
    <property type="nucleotide sequence ID" value="NZ_FSRH01000001.1"/>
</dbReference>
<reference evidence="7 8" key="1">
    <citation type="submission" date="2014-03" db="EMBL/GenBank/DDBJ databases">
        <title>Genome sequence of Clostridium litorale W6, DSM 5388.</title>
        <authorList>
            <person name="Poehlein A."/>
            <person name="Jagirdar A."/>
            <person name="Khonsari B."/>
            <person name="Chibani C.M."/>
            <person name="Gutierrez Gutierrez D.A."/>
            <person name="Davydova E."/>
            <person name="Alghaithi H.S."/>
            <person name="Nair K.P."/>
            <person name="Dhamotharan K."/>
            <person name="Chandran L."/>
            <person name="G W."/>
            <person name="Daniel R."/>
        </authorList>
    </citation>
    <scope>NUCLEOTIDE SEQUENCE [LARGE SCALE GENOMIC DNA]</scope>
    <source>
        <strain evidence="7 8">W6</strain>
    </source>
</reference>
<dbReference type="InterPro" id="IPR000412">
    <property type="entry name" value="ABC_2_transport"/>
</dbReference>
<accession>A0A069RQP3</accession>
<dbReference type="PIRSF" id="PIRSF006648">
    <property type="entry name" value="DrrB"/>
    <property type="match status" value="1"/>
</dbReference>
<evidence type="ECO:0000256" key="2">
    <source>
        <dbReference type="ARBA" id="ARBA00022692"/>
    </source>
</evidence>
<evidence type="ECO:0000313" key="8">
    <source>
        <dbReference type="Proteomes" id="UP000027946"/>
    </source>
</evidence>